<evidence type="ECO:0000313" key="9">
    <source>
        <dbReference type="Proteomes" id="UP000265515"/>
    </source>
</evidence>
<evidence type="ECO:0000256" key="1">
    <source>
        <dbReference type="ARBA" id="ARBA00004370"/>
    </source>
</evidence>
<keyword evidence="9" id="KW-1185">Reference proteome</keyword>
<dbReference type="EMBL" id="BFEA01000003">
    <property type="protein sequence ID" value="GBG59337.1"/>
    <property type="molecule type" value="Genomic_DNA"/>
</dbReference>
<dbReference type="InterPro" id="IPR044991">
    <property type="entry name" value="TET_plant"/>
</dbReference>
<evidence type="ECO:0000313" key="8">
    <source>
        <dbReference type="EMBL" id="GBG59337.1"/>
    </source>
</evidence>
<reference evidence="8 9" key="1">
    <citation type="journal article" date="2018" name="Cell">
        <title>The Chara Genome: Secondary Complexity and Implications for Plant Terrestrialization.</title>
        <authorList>
            <person name="Nishiyama T."/>
            <person name="Sakayama H."/>
            <person name="Vries J.D."/>
            <person name="Buschmann H."/>
            <person name="Saint-Marcoux D."/>
            <person name="Ullrich K.K."/>
            <person name="Haas F.B."/>
            <person name="Vanderstraeten L."/>
            <person name="Becker D."/>
            <person name="Lang D."/>
            <person name="Vosolsobe S."/>
            <person name="Rombauts S."/>
            <person name="Wilhelmsson P.K.I."/>
            <person name="Janitza P."/>
            <person name="Kern R."/>
            <person name="Heyl A."/>
            <person name="Rumpler F."/>
            <person name="Villalobos L.I.A.C."/>
            <person name="Clay J.M."/>
            <person name="Skokan R."/>
            <person name="Toyoda A."/>
            <person name="Suzuki Y."/>
            <person name="Kagoshima H."/>
            <person name="Schijlen E."/>
            <person name="Tajeshwar N."/>
            <person name="Catarino B."/>
            <person name="Hetherington A.J."/>
            <person name="Saltykova A."/>
            <person name="Bonnot C."/>
            <person name="Breuninger H."/>
            <person name="Symeonidi A."/>
            <person name="Radhakrishnan G.V."/>
            <person name="Van Nieuwerburgh F."/>
            <person name="Deforce D."/>
            <person name="Chang C."/>
            <person name="Karol K.G."/>
            <person name="Hedrich R."/>
            <person name="Ulvskov P."/>
            <person name="Glockner G."/>
            <person name="Delwiche C.F."/>
            <person name="Petrasek J."/>
            <person name="Van de Peer Y."/>
            <person name="Friml J."/>
            <person name="Beilby M."/>
            <person name="Dolan L."/>
            <person name="Kohara Y."/>
            <person name="Sugano S."/>
            <person name="Fujiyama A."/>
            <person name="Delaux P.-M."/>
            <person name="Quint M."/>
            <person name="TheiBen G."/>
            <person name="Hagemann M."/>
            <person name="Harholt J."/>
            <person name="Dunand C."/>
            <person name="Zachgo S."/>
            <person name="Langdale J."/>
            <person name="Maumus F."/>
            <person name="Straeten D.V.D."/>
            <person name="Gould S.B."/>
            <person name="Rensing S.A."/>
        </authorList>
    </citation>
    <scope>NUCLEOTIDE SEQUENCE [LARGE SCALE GENOMIC DNA]</scope>
    <source>
        <strain evidence="8 9">S276</strain>
    </source>
</reference>
<sequence>MITRGEAAGNPIATKFQGSSTWLQKRFTDEDTWKRIKRCLPKTRFCDTLGNKYSSSSSTTNGSTAGWVTMPPLESGCCRPPRDCNFSVINITFYDLSTTDDRVSLPSPASGVNLDCTLYRNNATERCYACSSCKAAFLDSARGRWRTAAVINICVIALALVSSAYFLRLFIKKSGVGLVTGASADASPTRSRRCDPQSSVPGQPSSASTSTGPATASAAAAAAVAEEVQEAERTARTTAAGSRSPERDSAQPPRDAAADCLQMENGQNQHWECSEIQPK</sequence>
<dbReference type="GO" id="GO:0016020">
    <property type="term" value="C:membrane"/>
    <property type="evidence" value="ECO:0007669"/>
    <property type="project" value="UniProtKB-SubCell"/>
</dbReference>
<dbReference type="GO" id="GO:0009734">
    <property type="term" value="P:auxin-activated signaling pathway"/>
    <property type="evidence" value="ECO:0007669"/>
    <property type="project" value="InterPro"/>
</dbReference>
<proteinExistence type="inferred from homology"/>
<dbReference type="Proteomes" id="UP000265515">
    <property type="component" value="Unassembled WGS sequence"/>
</dbReference>
<feature type="region of interest" description="Disordered" evidence="6">
    <location>
        <begin position="182"/>
        <end position="279"/>
    </location>
</feature>
<dbReference type="Gramene" id="GBG59337">
    <property type="protein sequence ID" value="GBG59337"/>
    <property type="gene ID" value="CBR_g32349"/>
</dbReference>
<gene>
    <name evidence="8" type="ORF">CBR_g32349</name>
</gene>
<evidence type="ECO:0000256" key="3">
    <source>
        <dbReference type="ARBA" id="ARBA00022692"/>
    </source>
</evidence>
<keyword evidence="3 7" id="KW-0812">Transmembrane</keyword>
<organism evidence="8 9">
    <name type="scientific">Chara braunii</name>
    <name type="common">Braun's stonewort</name>
    <dbReference type="NCBI Taxonomy" id="69332"/>
    <lineage>
        <taxon>Eukaryota</taxon>
        <taxon>Viridiplantae</taxon>
        <taxon>Streptophyta</taxon>
        <taxon>Charophyceae</taxon>
        <taxon>Charales</taxon>
        <taxon>Characeae</taxon>
        <taxon>Chara</taxon>
    </lineage>
</organism>
<evidence type="ECO:0008006" key="10">
    <source>
        <dbReference type="Google" id="ProtNLM"/>
    </source>
</evidence>
<comment type="caution">
    <text evidence="8">The sequence shown here is derived from an EMBL/GenBank/DDBJ whole genome shotgun (WGS) entry which is preliminary data.</text>
</comment>
<evidence type="ECO:0000256" key="4">
    <source>
        <dbReference type="ARBA" id="ARBA00022989"/>
    </source>
</evidence>
<evidence type="ECO:0000256" key="6">
    <source>
        <dbReference type="SAM" id="MobiDB-lite"/>
    </source>
</evidence>
<dbReference type="OrthoDB" id="672773at2759"/>
<dbReference type="PANTHER" id="PTHR32191">
    <property type="entry name" value="TETRASPANIN-8-RELATED"/>
    <property type="match status" value="1"/>
</dbReference>
<evidence type="ECO:0000256" key="5">
    <source>
        <dbReference type="ARBA" id="ARBA00023136"/>
    </source>
</evidence>
<evidence type="ECO:0000256" key="2">
    <source>
        <dbReference type="ARBA" id="ARBA00006840"/>
    </source>
</evidence>
<dbReference type="AlphaFoldDB" id="A0A388JNH4"/>
<keyword evidence="5 7" id="KW-0472">Membrane</keyword>
<comment type="subcellular location">
    <subcellularLocation>
        <location evidence="1">Membrane</location>
    </subcellularLocation>
</comment>
<accession>A0A388JNH4</accession>
<comment type="similarity">
    <text evidence="2">Belongs to the tetraspanin (TM4SF) family.</text>
</comment>
<evidence type="ECO:0000256" key="7">
    <source>
        <dbReference type="SAM" id="Phobius"/>
    </source>
</evidence>
<keyword evidence="4 7" id="KW-1133">Transmembrane helix</keyword>
<protein>
    <recommendedName>
        <fullName evidence="10">Tetraspanin</fullName>
    </recommendedName>
</protein>
<feature type="transmembrane region" description="Helical" evidence="7">
    <location>
        <begin position="149"/>
        <end position="171"/>
    </location>
</feature>
<feature type="compositionally biased region" description="Low complexity" evidence="6">
    <location>
        <begin position="203"/>
        <end position="226"/>
    </location>
</feature>
<name>A0A388JNH4_CHABU</name>